<sequence>MYKLVAIDLDGTLLDDDKNIPKENIDLINKLIDRGYEVVIATGRRYWSAKQFLKDIDRSLVVLANNGNIVRYISNDEILIKKCLNLDDFKILIEESKKRGLNPILHVDRYEDGYDMVIEMKENNSVYSNYISPHEKRYKIVENYLELDDDILAVIFVGDKDILEDFYLDINKKYPNRYSSHIMENIQNAEALLEIMNPLGNKWLSLKEYAQKKGISPEEIIAIGDDNNDAQMIKNAGCGIAMKNASQQVKEVADIITKKDNNQAGVAFELRRILKL</sequence>
<dbReference type="SFLD" id="SFLDG01140">
    <property type="entry name" value="C2.B:_Phosphomannomutase_and_P"/>
    <property type="match status" value="1"/>
</dbReference>
<dbReference type="RefSeq" id="WP_132026975.1">
    <property type="nucleotide sequence ID" value="NZ_CP068564.1"/>
</dbReference>
<dbReference type="AlphaFoldDB" id="A0A4R3KXP4"/>
<dbReference type="InterPro" id="IPR023214">
    <property type="entry name" value="HAD_sf"/>
</dbReference>
<dbReference type="SUPFAM" id="SSF56784">
    <property type="entry name" value="HAD-like"/>
    <property type="match status" value="1"/>
</dbReference>
<dbReference type="GO" id="GO:0005829">
    <property type="term" value="C:cytosol"/>
    <property type="evidence" value="ECO:0007669"/>
    <property type="project" value="TreeGrafter"/>
</dbReference>
<gene>
    <name evidence="1" type="ORF">EDD65_104162</name>
</gene>
<protein>
    <recommendedName>
        <fullName evidence="3">Cof subfamily protein (Haloacid dehalogenase superfamily)/HAD superfamily hydrolase (TIGR01484 family)</fullName>
    </recommendedName>
</protein>
<evidence type="ECO:0008006" key="3">
    <source>
        <dbReference type="Google" id="ProtNLM"/>
    </source>
</evidence>
<dbReference type="Gene3D" id="3.30.1240.10">
    <property type="match status" value="1"/>
</dbReference>
<dbReference type="PANTHER" id="PTHR10000:SF8">
    <property type="entry name" value="HAD SUPERFAMILY HYDROLASE-LIKE, TYPE 3"/>
    <property type="match status" value="1"/>
</dbReference>
<comment type="caution">
    <text evidence="1">The sequence shown here is derived from an EMBL/GenBank/DDBJ whole genome shotgun (WGS) entry which is preliminary data.</text>
</comment>
<reference evidence="1 2" key="1">
    <citation type="submission" date="2019-03" db="EMBL/GenBank/DDBJ databases">
        <title>Genomic Encyclopedia of Type Strains, Phase IV (KMG-IV): sequencing the most valuable type-strain genomes for metagenomic binning, comparative biology and taxonomic classification.</title>
        <authorList>
            <person name="Goeker M."/>
        </authorList>
    </citation>
    <scope>NUCLEOTIDE SEQUENCE [LARGE SCALE GENOMIC DNA]</scope>
    <source>
        <strain evidence="1 2">DSM 26752</strain>
    </source>
</reference>
<evidence type="ECO:0000313" key="2">
    <source>
        <dbReference type="Proteomes" id="UP000294567"/>
    </source>
</evidence>
<dbReference type="NCBIfam" id="TIGR01484">
    <property type="entry name" value="HAD-SF-IIB"/>
    <property type="match status" value="1"/>
</dbReference>
<dbReference type="PANTHER" id="PTHR10000">
    <property type="entry name" value="PHOSPHOSERINE PHOSPHATASE"/>
    <property type="match status" value="1"/>
</dbReference>
<name>A0A4R3KXP4_9FIRM</name>
<accession>A0A4R3KXP4</accession>
<dbReference type="Proteomes" id="UP000294567">
    <property type="component" value="Unassembled WGS sequence"/>
</dbReference>
<dbReference type="GO" id="GO:0000287">
    <property type="term" value="F:magnesium ion binding"/>
    <property type="evidence" value="ECO:0007669"/>
    <property type="project" value="TreeGrafter"/>
</dbReference>
<dbReference type="InterPro" id="IPR006379">
    <property type="entry name" value="HAD-SF_hydro_IIB"/>
</dbReference>
<keyword evidence="2" id="KW-1185">Reference proteome</keyword>
<dbReference type="Gene3D" id="3.40.50.1000">
    <property type="entry name" value="HAD superfamily/HAD-like"/>
    <property type="match status" value="1"/>
</dbReference>
<dbReference type="NCBIfam" id="TIGR00099">
    <property type="entry name" value="Cof-subfamily"/>
    <property type="match status" value="1"/>
</dbReference>
<dbReference type="GO" id="GO:0016791">
    <property type="term" value="F:phosphatase activity"/>
    <property type="evidence" value="ECO:0007669"/>
    <property type="project" value="TreeGrafter"/>
</dbReference>
<dbReference type="OrthoDB" id="9781413at2"/>
<dbReference type="EMBL" id="SMAE01000004">
    <property type="protein sequence ID" value="TCS90619.1"/>
    <property type="molecule type" value="Genomic_DNA"/>
</dbReference>
<dbReference type="SFLD" id="SFLDS00003">
    <property type="entry name" value="Haloacid_Dehalogenase"/>
    <property type="match status" value="1"/>
</dbReference>
<organism evidence="1 2">
    <name type="scientific">Keratinibaculum paraultunense</name>
    <dbReference type="NCBI Taxonomy" id="1278232"/>
    <lineage>
        <taxon>Bacteria</taxon>
        <taxon>Bacillati</taxon>
        <taxon>Bacillota</taxon>
        <taxon>Tissierellia</taxon>
        <taxon>Tissierellales</taxon>
        <taxon>Tepidimicrobiaceae</taxon>
        <taxon>Keratinibaculum</taxon>
    </lineage>
</organism>
<evidence type="ECO:0000313" key="1">
    <source>
        <dbReference type="EMBL" id="TCS90619.1"/>
    </source>
</evidence>
<proteinExistence type="predicted"/>
<dbReference type="InterPro" id="IPR036412">
    <property type="entry name" value="HAD-like_sf"/>
</dbReference>
<dbReference type="Pfam" id="PF08282">
    <property type="entry name" value="Hydrolase_3"/>
    <property type="match status" value="1"/>
</dbReference>
<dbReference type="InterPro" id="IPR000150">
    <property type="entry name" value="Cof"/>
</dbReference>